<evidence type="ECO:0000256" key="1">
    <source>
        <dbReference type="SAM" id="MobiDB-lite"/>
    </source>
</evidence>
<dbReference type="Proteomes" id="UP000188597">
    <property type="component" value="Unassembled WGS sequence"/>
</dbReference>
<dbReference type="AlphaFoldDB" id="A0A1V3G8F7"/>
<feature type="compositionally biased region" description="Gly residues" evidence="1">
    <location>
        <begin position="110"/>
        <end position="123"/>
    </location>
</feature>
<evidence type="ECO:0000313" key="3">
    <source>
        <dbReference type="Proteomes" id="UP000188597"/>
    </source>
</evidence>
<reference evidence="2 3" key="1">
    <citation type="submission" date="2016-11" db="EMBL/GenBank/DDBJ databases">
        <authorList>
            <person name="Jaros S."/>
            <person name="Januszkiewicz K."/>
            <person name="Wedrychowicz H."/>
        </authorList>
    </citation>
    <scope>NUCLEOTIDE SEQUENCE [LARGE SCALE GENOMIC DNA]</scope>
    <source>
        <strain evidence="2 3">Con a/3</strain>
    </source>
</reference>
<evidence type="ECO:0000313" key="2">
    <source>
        <dbReference type="EMBL" id="OOE12557.1"/>
    </source>
</evidence>
<dbReference type="EMBL" id="MQMF01000002">
    <property type="protein sequence ID" value="OOE12557.1"/>
    <property type="molecule type" value="Genomic_DNA"/>
</dbReference>
<accession>A0A1V3G8F7</accession>
<organism evidence="2 3">
    <name type="scientific">Fictibacillus arsenicus</name>
    <dbReference type="NCBI Taxonomy" id="255247"/>
    <lineage>
        <taxon>Bacteria</taxon>
        <taxon>Bacillati</taxon>
        <taxon>Bacillota</taxon>
        <taxon>Bacilli</taxon>
        <taxon>Bacillales</taxon>
        <taxon>Fictibacillaceae</taxon>
        <taxon>Fictibacillus</taxon>
    </lineage>
</organism>
<feature type="region of interest" description="Disordered" evidence="1">
    <location>
        <begin position="96"/>
        <end position="123"/>
    </location>
</feature>
<gene>
    <name evidence="2" type="ORF">UN64_10790</name>
</gene>
<protein>
    <submittedName>
        <fullName evidence="2">Uncharacterized protein</fullName>
    </submittedName>
</protein>
<name>A0A1V3G8F7_9BACL</name>
<proteinExistence type="predicted"/>
<dbReference type="RefSeq" id="WP_077362526.1">
    <property type="nucleotide sequence ID" value="NZ_MQMF01000002.1"/>
</dbReference>
<comment type="caution">
    <text evidence="2">The sequence shown here is derived from an EMBL/GenBank/DDBJ whole genome shotgun (WGS) entry which is preliminary data.</text>
</comment>
<sequence length="123" mass="13122">MFQHTRLSAQELINIYNVNSYGITNLPGYGQVIVQITGYTLNTQTNTGDVYFKIFTPTEDISITLPLQAIGGWTPYNGPIPPQFGHQGGLPGGMGGQGYGQGQAFPSPWGGQGTPSGWGTWGN</sequence>
<dbReference type="OrthoDB" id="2973758at2"/>